<dbReference type="AlphaFoldDB" id="A0A9J6DDG9"/>
<protein>
    <recommendedName>
        <fullName evidence="3">Tick transposon</fullName>
    </recommendedName>
</protein>
<dbReference type="EMBL" id="JABSTU010000010">
    <property type="protein sequence ID" value="KAH8019894.1"/>
    <property type="molecule type" value="Genomic_DNA"/>
</dbReference>
<evidence type="ECO:0000313" key="2">
    <source>
        <dbReference type="Proteomes" id="UP000821866"/>
    </source>
</evidence>
<sequence>MGVSGSPTYLRGTTYSSCPDLTLVSCCLSSKVRWFTDMETHGNHLCLSCSKDGIVRGRVNFRRNVVVADVAPATFLTNLFTITDISSIPVRAKKASINTCSGVVYNMDSSIGTEHIMASVTSQLPIIECSRTGCRIIVTFSGPKLHADIELYKQRRSVRSLRPLPTQCTRSARYGHVEVTCTSTRRTVRCEGLHHQAECAAEQPKCLFCEAKHLGTEPRCPR</sequence>
<proteinExistence type="predicted"/>
<accession>A0A9J6DDG9</accession>
<reference evidence="1" key="2">
    <citation type="submission" date="2021-09" db="EMBL/GenBank/DDBJ databases">
        <authorList>
            <person name="Jia N."/>
            <person name="Wang J."/>
            <person name="Shi W."/>
            <person name="Du L."/>
            <person name="Sun Y."/>
            <person name="Zhan W."/>
            <person name="Jiang J."/>
            <person name="Wang Q."/>
            <person name="Zhang B."/>
            <person name="Ji P."/>
            <person name="Sakyi L.B."/>
            <person name="Cui X."/>
            <person name="Yuan T."/>
            <person name="Jiang B."/>
            <person name="Yang W."/>
            <person name="Lam T.T.-Y."/>
            <person name="Chang Q."/>
            <person name="Ding S."/>
            <person name="Wang X."/>
            <person name="Zhu J."/>
            <person name="Ruan X."/>
            <person name="Zhao L."/>
            <person name="Wei J."/>
            <person name="Que T."/>
            <person name="Du C."/>
            <person name="Cheng J."/>
            <person name="Dai P."/>
            <person name="Han X."/>
            <person name="Huang E."/>
            <person name="Gao Y."/>
            <person name="Liu J."/>
            <person name="Shao H."/>
            <person name="Ye R."/>
            <person name="Li L."/>
            <person name="Wei W."/>
            <person name="Wang X."/>
            <person name="Wang C."/>
            <person name="Huo Q."/>
            <person name="Li W."/>
            <person name="Guo W."/>
            <person name="Chen H."/>
            <person name="Chen S."/>
            <person name="Zhou L."/>
            <person name="Zhou L."/>
            <person name="Ni X."/>
            <person name="Tian J."/>
            <person name="Zhou Y."/>
            <person name="Sheng Y."/>
            <person name="Liu T."/>
            <person name="Pan Y."/>
            <person name="Xia L."/>
            <person name="Li J."/>
            <person name="Zhao F."/>
            <person name="Cao W."/>
        </authorList>
    </citation>
    <scope>NUCLEOTIDE SEQUENCE</scope>
    <source>
        <strain evidence="1">Rmic-2018</strain>
        <tissue evidence="1">Larvae</tissue>
    </source>
</reference>
<comment type="caution">
    <text evidence="1">The sequence shown here is derived from an EMBL/GenBank/DDBJ whole genome shotgun (WGS) entry which is preliminary data.</text>
</comment>
<evidence type="ECO:0008006" key="3">
    <source>
        <dbReference type="Google" id="ProtNLM"/>
    </source>
</evidence>
<evidence type="ECO:0000313" key="1">
    <source>
        <dbReference type="EMBL" id="KAH8019894.1"/>
    </source>
</evidence>
<reference evidence="1" key="1">
    <citation type="journal article" date="2020" name="Cell">
        <title>Large-Scale Comparative Analyses of Tick Genomes Elucidate Their Genetic Diversity and Vector Capacities.</title>
        <authorList>
            <consortium name="Tick Genome and Microbiome Consortium (TIGMIC)"/>
            <person name="Jia N."/>
            <person name="Wang J."/>
            <person name="Shi W."/>
            <person name="Du L."/>
            <person name="Sun Y."/>
            <person name="Zhan W."/>
            <person name="Jiang J.F."/>
            <person name="Wang Q."/>
            <person name="Zhang B."/>
            <person name="Ji P."/>
            <person name="Bell-Sakyi L."/>
            <person name="Cui X.M."/>
            <person name="Yuan T.T."/>
            <person name="Jiang B.G."/>
            <person name="Yang W.F."/>
            <person name="Lam T.T."/>
            <person name="Chang Q.C."/>
            <person name="Ding S.J."/>
            <person name="Wang X.J."/>
            <person name="Zhu J.G."/>
            <person name="Ruan X.D."/>
            <person name="Zhao L."/>
            <person name="Wei J.T."/>
            <person name="Ye R.Z."/>
            <person name="Que T.C."/>
            <person name="Du C.H."/>
            <person name="Zhou Y.H."/>
            <person name="Cheng J.X."/>
            <person name="Dai P.F."/>
            <person name="Guo W.B."/>
            <person name="Han X.H."/>
            <person name="Huang E.J."/>
            <person name="Li L.F."/>
            <person name="Wei W."/>
            <person name="Gao Y.C."/>
            <person name="Liu J.Z."/>
            <person name="Shao H.Z."/>
            <person name="Wang X."/>
            <person name="Wang C.C."/>
            <person name="Yang T.C."/>
            <person name="Huo Q.B."/>
            <person name="Li W."/>
            <person name="Chen H.Y."/>
            <person name="Chen S.E."/>
            <person name="Zhou L.G."/>
            <person name="Ni X.B."/>
            <person name="Tian J.H."/>
            <person name="Sheng Y."/>
            <person name="Liu T."/>
            <person name="Pan Y.S."/>
            <person name="Xia L.Y."/>
            <person name="Li J."/>
            <person name="Zhao F."/>
            <person name="Cao W.C."/>
        </authorList>
    </citation>
    <scope>NUCLEOTIDE SEQUENCE</scope>
    <source>
        <strain evidence="1">Rmic-2018</strain>
    </source>
</reference>
<gene>
    <name evidence="1" type="ORF">HPB51_023177</name>
</gene>
<organism evidence="1 2">
    <name type="scientific">Rhipicephalus microplus</name>
    <name type="common">Cattle tick</name>
    <name type="synonym">Boophilus microplus</name>
    <dbReference type="NCBI Taxonomy" id="6941"/>
    <lineage>
        <taxon>Eukaryota</taxon>
        <taxon>Metazoa</taxon>
        <taxon>Ecdysozoa</taxon>
        <taxon>Arthropoda</taxon>
        <taxon>Chelicerata</taxon>
        <taxon>Arachnida</taxon>
        <taxon>Acari</taxon>
        <taxon>Parasitiformes</taxon>
        <taxon>Ixodida</taxon>
        <taxon>Ixodoidea</taxon>
        <taxon>Ixodidae</taxon>
        <taxon>Rhipicephalinae</taxon>
        <taxon>Rhipicephalus</taxon>
        <taxon>Boophilus</taxon>
    </lineage>
</organism>
<name>A0A9J6DDG9_RHIMP</name>
<dbReference type="Proteomes" id="UP000821866">
    <property type="component" value="Chromosome 8"/>
</dbReference>
<keyword evidence="2" id="KW-1185">Reference proteome</keyword>